<dbReference type="PRINTS" id="PR00469">
    <property type="entry name" value="PNDRDTASEII"/>
</dbReference>
<protein>
    <submittedName>
        <fullName evidence="3">YpdA family putative bacillithiol disulfide reductase</fullName>
    </submittedName>
</protein>
<dbReference type="InterPro" id="IPR023856">
    <property type="entry name" value="Bdr"/>
</dbReference>
<dbReference type="InterPro" id="IPR050097">
    <property type="entry name" value="Ferredoxin-NADP_redctase_2"/>
</dbReference>
<gene>
    <name evidence="3" type="primary">ypdA</name>
    <name evidence="3" type="ORF">ENJ10_00655</name>
</gene>
<dbReference type="PANTHER" id="PTHR48105">
    <property type="entry name" value="THIOREDOXIN REDUCTASE 1-RELATED-RELATED"/>
    <property type="match status" value="1"/>
</dbReference>
<dbReference type="PROSITE" id="PS51257">
    <property type="entry name" value="PROKAR_LIPOPROTEIN"/>
    <property type="match status" value="1"/>
</dbReference>
<sequence>MKSIIQKEVLIIGAGPIGLACAIAAQKAGLDYIVIEKGVLVNSIFHFPTNMTFFSTSQLLEIGDVPFIAHGDKPTRREALEYYRRVAESWKLNIRLYEAVTAVSPAGTRGYHVETEKGIYKTNHIIVSTGFYDTPNLMGIPGEELPKVKHYYDEPHPYVGQKIVVVGGGNSAADVAIETYLKGAEVTMVIREDGFKESLKYWIRPNLENRINEGAIKAYFNSRLTEIREKEVDIRTPEGGITLENDFVLAMTGYKPDYPFLSKIGIKIGDDALKIPQHDPQTLETNLPGVYLAGVVNGGMHTGRWFIETARVHADIIIKHITGRG</sequence>
<keyword evidence="1" id="KW-0285">Flavoprotein</keyword>
<reference evidence="3" key="1">
    <citation type="journal article" date="2020" name="mSystems">
        <title>Genome- and Community-Level Interaction Insights into Carbon Utilization and Element Cycling Functions of Hydrothermarchaeota in Hydrothermal Sediment.</title>
        <authorList>
            <person name="Zhou Z."/>
            <person name="Liu Y."/>
            <person name="Xu W."/>
            <person name="Pan J."/>
            <person name="Luo Z.H."/>
            <person name="Li M."/>
        </authorList>
    </citation>
    <scope>NUCLEOTIDE SEQUENCE [LARGE SCALE GENOMIC DNA]</scope>
    <source>
        <strain evidence="3">HyVt-456</strain>
    </source>
</reference>
<accession>A0A7V1LJI9</accession>
<dbReference type="NCBIfam" id="TIGR04018">
    <property type="entry name" value="Bthiol_YpdA"/>
    <property type="match status" value="1"/>
</dbReference>
<name>A0A7V1LJI9_CALAY</name>
<dbReference type="Pfam" id="PF13738">
    <property type="entry name" value="Pyr_redox_3"/>
    <property type="match status" value="1"/>
</dbReference>
<dbReference type="AlphaFoldDB" id="A0A7V1LJI9"/>
<dbReference type="SUPFAM" id="SSF51905">
    <property type="entry name" value="FAD/NAD(P)-binding domain"/>
    <property type="match status" value="1"/>
</dbReference>
<dbReference type="EMBL" id="DRLD01000020">
    <property type="protein sequence ID" value="HED09173.1"/>
    <property type="molecule type" value="Genomic_DNA"/>
</dbReference>
<dbReference type="InterPro" id="IPR036188">
    <property type="entry name" value="FAD/NAD-bd_sf"/>
</dbReference>
<dbReference type="GO" id="GO:0016491">
    <property type="term" value="F:oxidoreductase activity"/>
    <property type="evidence" value="ECO:0007669"/>
    <property type="project" value="UniProtKB-KW"/>
</dbReference>
<comment type="caution">
    <text evidence="3">The sequence shown here is derived from an EMBL/GenBank/DDBJ whole genome shotgun (WGS) entry which is preliminary data.</text>
</comment>
<organism evidence="3">
    <name type="scientific">Caldithrix abyssi</name>
    <dbReference type="NCBI Taxonomy" id="187145"/>
    <lineage>
        <taxon>Bacteria</taxon>
        <taxon>Pseudomonadati</taxon>
        <taxon>Calditrichota</taxon>
        <taxon>Calditrichia</taxon>
        <taxon>Calditrichales</taxon>
        <taxon>Calditrichaceae</taxon>
        <taxon>Caldithrix</taxon>
    </lineage>
</organism>
<dbReference type="PRINTS" id="PR00368">
    <property type="entry name" value="FADPNR"/>
</dbReference>
<proteinExistence type="predicted"/>
<keyword evidence="2" id="KW-0560">Oxidoreductase</keyword>
<evidence type="ECO:0000256" key="1">
    <source>
        <dbReference type="ARBA" id="ARBA00022630"/>
    </source>
</evidence>
<evidence type="ECO:0000256" key="2">
    <source>
        <dbReference type="ARBA" id="ARBA00023002"/>
    </source>
</evidence>
<dbReference type="Proteomes" id="UP000886005">
    <property type="component" value="Unassembled WGS sequence"/>
</dbReference>
<dbReference type="Gene3D" id="3.50.50.60">
    <property type="entry name" value="FAD/NAD(P)-binding domain"/>
    <property type="match status" value="1"/>
</dbReference>
<evidence type="ECO:0000313" key="3">
    <source>
        <dbReference type="EMBL" id="HED09173.1"/>
    </source>
</evidence>